<dbReference type="EMBL" id="MTZU01000022">
    <property type="protein sequence ID" value="PCE32982.1"/>
    <property type="molecule type" value="Genomic_DNA"/>
</dbReference>
<protein>
    <recommendedName>
        <fullName evidence="3">DUF2625 domain-containing protein</fullName>
    </recommendedName>
</protein>
<organism evidence="1 2">
    <name type="scientific">Burkholderia ubonensis subsp. mesacidophila</name>
    <dbReference type="NCBI Taxonomy" id="265293"/>
    <lineage>
        <taxon>Bacteria</taxon>
        <taxon>Pseudomonadati</taxon>
        <taxon>Pseudomonadota</taxon>
        <taxon>Betaproteobacteria</taxon>
        <taxon>Burkholderiales</taxon>
        <taxon>Burkholderiaceae</taxon>
        <taxon>Burkholderia</taxon>
        <taxon>Burkholderia cepacia complex</taxon>
    </lineage>
</organism>
<dbReference type="InterPro" id="IPR021239">
    <property type="entry name" value="DUF2625"/>
</dbReference>
<sequence length="154" mass="17298">MLVDSGYLRLLGSGHPRPTRNIVDWNEGRSSGFLLVADDVVGGFFALNGGALGKDVGSMYYLAPDNLTWESLEIGYGDFLRWCVTDRLSDFYSSMRWPGWQSDVRSLGPDECFSFYPFLWTKEGSVQHGSRKAVRVSELYALSIDLKSARSRQP</sequence>
<proteinExistence type="predicted"/>
<dbReference type="Pfam" id="PF10946">
    <property type="entry name" value="DUF2625"/>
    <property type="match status" value="1"/>
</dbReference>
<comment type="caution">
    <text evidence="1">The sequence shown here is derived from an EMBL/GenBank/DDBJ whole genome shotgun (WGS) entry which is preliminary data.</text>
</comment>
<evidence type="ECO:0008006" key="3">
    <source>
        <dbReference type="Google" id="ProtNLM"/>
    </source>
</evidence>
<accession>A0A2A4FJX7</accession>
<reference evidence="1 2" key="1">
    <citation type="submission" date="2017-01" db="EMBL/GenBank/DDBJ databases">
        <title>Whole-Genome Shotgun Sequencing of Two beta-Proteobacterial Species in Search of the Bulgecin Biosynthetic Cluster.</title>
        <authorList>
            <person name="Horsman M.E."/>
            <person name="Marous D.R."/>
            <person name="Li R."/>
            <person name="Oliver R.A."/>
            <person name="Byun B."/>
            <person name="Emrich S.J."/>
            <person name="Boggess B."/>
            <person name="Townsend C.A."/>
            <person name="Mobashery S."/>
        </authorList>
    </citation>
    <scope>NUCLEOTIDE SEQUENCE [LARGE SCALE GENOMIC DNA]</scope>
    <source>
        <strain evidence="1 2">ATCC 31433</strain>
    </source>
</reference>
<evidence type="ECO:0000313" key="2">
    <source>
        <dbReference type="Proteomes" id="UP000217994"/>
    </source>
</evidence>
<name>A0A2A4FJX7_9BURK</name>
<evidence type="ECO:0000313" key="1">
    <source>
        <dbReference type="EMBL" id="PCE32982.1"/>
    </source>
</evidence>
<dbReference type="AlphaFoldDB" id="A0A2A4FJX7"/>
<gene>
    <name evidence="1" type="ORF">BZL54_07580</name>
</gene>
<dbReference type="Proteomes" id="UP000217994">
    <property type="component" value="Unassembled WGS sequence"/>
</dbReference>